<keyword evidence="2" id="KW-0812">Transmembrane</keyword>
<comment type="caution">
    <text evidence="3">The sequence shown here is derived from an EMBL/GenBank/DDBJ whole genome shotgun (WGS) entry which is preliminary data.</text>
</comment>
<gene>
    <name evidence="3" type="ORF">FHX39_001306</name>
</gene>
<evidence type="ECO:0000256" key="1">
    <source>
        <dbReference type="SAM" id="MobiDB-lite"/>
    </source>
</evidence>
<feature type="compositionally biased region" description="Basic and acidic residues" evidence="1">
    <location>
        <begin position="138"/>
        <end position="147"/>
    </location>
</feature>
<dbReference type="EMBL" id="JACHZG010000001">
    <property type="protein sequence ID" value="MBB3326362.1"/>
    <property type="molecule type" value="Genomic_DNA"/>
</dbReference>
<keyword evidence="2" id="KW-0472">Membrane</keyword>
<keyword evidence="2" id="KW-1133">Transmembrane helix</keyword>
<feature type="transmembrane region" description="Helical" evidence="2">
    <location>
        <begin position="95"/>
        <end position="113"/>
    </location>
</feature>
<evidence type="ECO:0000256" key="2">
    <source>
        <dbReference type="SAM" id="Phobius"/>
    </source>
</evidence>
<proteinExistence type="predicted"/>
<protein>
    <submittedName>
        <fullName evidence="3">Uncharacterized protein</fullName>
    </submittedName>
</protein>
<organism evidence="3 4">
    <name type="scientific">Microlunatus antarcticus</name>
    <dbReference type="NCBI Taxonomy" id="53388"/>
    <lineage>
        <taxon>Bacteria</taxon>
        <taxon>Bacillati</taxon>
        <taxon>Actinomycetota</taxon>
        <taxon>Actinomycetes</taxon>
        <taxon>Propionibacteriales</taxon>
        <taxon>Propionibacteriaceae</taxon>
        <taxon>Microlunatus</taxon>
    </lineage>
</organism>
<reference evidence="3 4" key="1">
    <citation type="submission" date="2020-08" db="EMBL/GenBank/DDBJ databases">
        <title>Sequencing the genomes of 1000 actinobacteria strains.</title>
        <authorList>
            <person name="Klenk H.-P."/>
        </authorList>
    </citation>
    <scope>NUCLEOTIDE SEQUENCE [LARGE SCALE GENOMIC DNA]</scope>
    <source>
        <strain evidence="3 4">DSM 11053</strain>
    </source>
</reference>
<name>A0A7W5P6G9_9ACTN</name>
<dbReference type="RefSeq" id="WP_183337322.1">
    <property type="nucleotide sequence ID" value="NZ_JACHZG010000001.1"/>
</dbReference>
<evidence type="ECO:0000313" key="3">
    <source>
        <dbReference type="EMBL" id="MBB3326362.1"/>
    </source>
</evidence>
<dbReference type="AlphaFoldDB" id="A0A7W5P6G9"/>
<dbReference type="Proteomes" id="UP000565572">
    <property type="component" value="Unassembled WGS sequence"/>
</dbReference>
<feature type="region of interest" description="Disordered" evidence="1">
    <location>
        <begin position="124"/>
        <end position="173"/>
    </location>
</feature>
<evidence type="ECO:0000313" key="4">
    <source>
        <dbReference type="Proteomes" id="UP000565572"/>
    </source>
</evidence>
<keyword evidence="4" id="KW-1185">Reference proteome</keyword>
<sequence length="173" mass="18385">MTAIVVLLVVLVFSWPTPETIHEEPLGWVTRAAYALVYGFIIDVGSAYPAQQLSSARPEVCTVPEEAPTLLAYWKAWDCKHAAEDKLATTGSNHGMIAGAIACVLFFVALSTYQSYWGRYQAKPVSGAKPGGSQTGKGARDDCRGPSHDSPPGPEPADREVPSMAPGSVPPSI</sequence>
<accession>A0A7W5P6G9</accession>